<name>A0ABT0DXF9_9SPHN</name>
<dbReference type="RefSeq" id="WP_247231371.1">
    <property type="nucleotide sequence ID" value="NZ_JALKHS010000006.1"/>
</dbReference>
<gene>
    <name evidence="1" type="ORF">MU848_09360</name>
</gene>
<dbReference type="Proteomes" id="UP001203512">
    <property type="component" value="Unassembled WGS sequence"/>
</dbReference>
<keyword evidence="2" id="KW-1185">Reference proteome</keyword>
<organism evidence="1 2">
    <name type="scientific">Sphingobium agri</name>
    <dbReference type="NCBI Taxonomy" id="2933566"/>
    <lineage>
        <taxon>Bacteria</taxon>
        <taxon>Pseudomonadati</taxon>
        <taxon>Pseudomonadota</taxon>
        <taxon>Alphaproteobacteria</taxon>
        <taxon>Sphingomonadales</taxon>
        <taxon>Sphingomonadaceae</taxon>
        <taxon>Sphingobium</taxon>
    </lineage>
</organism>
<sequence>MDYKALHDRMRQEWRDMPKDIEWHRRRQRWLALDRSDQSDEAAELRREFEWKIA</sequence>
<reference evidence="1 2" key="1">
    <citation type="submission" date="2022-04" db="EMBL/GenBank/DDBJ databases">
        <authorList>
            <person name="Huq M.A."/>
        </authorList>
    </citation>
    <scope>NUCLEOTIDE SEQUENCE [LARGE SCALE GENOMIC DNA]</scope>
    <source>
        <strain evidence="1 2">MAH-33</strain>
    </source>
</reference>
<evidence type="ECO:0000313" key="2">
    <source>
        <dbReference type="Proteomes" id="UP001203512"/>
    </source>
</evidence>
<evidence type="ECO:0000313" key="1">
    <source>
        <dbReference type="EMBL" id="MCK0531785.1"/>
    </source>
</evidence>
<comment type="caution">
    <text evidence="1">The sequence shown here is derived from an EMBL/GenBank/DDBJ whole genome shotgun (WGS) entry which is preliminary data.</text>
</comment>
<protein>
    <submittedName>
        <fullName evidence="1">Uncharacterized protein</fullName>
    </submittedName>
</protein>
<dbReference type="EMBL" id="JALKHS010000006">
    <property type="protein sequence ID" value="MCK0531785.1"/>
    <property type="molecule type" value="Genomic_DNA"/>
</dbReference>
<accession>A0ABT0DXF9</accession>
<proteinExistence type="predicted"/>